<dbReference type="Gene3D" id="3.30.420.10">
    <property type="entry name" value="Ribonuclease H-like superfamily/Ribonuclease H"/>
    <property type="match status" value="1"/>
</dbReference>
<dbReference type="InterPro" id="IPR056671">
    <property type="entry name" value="DUF7769"/>
</dbReference>
<dbReference type="Gene3D" id="3.80.10.10">
    <property type="entry name" value="Ribonuclease Inhibitor"/>
    <property type="match status" value="1"/>
</dbReference>
<dbReference type="Proteomes" id="UP000467841">
    <property type="component" value="Unassembled WGS sequence"/>
</dbReference>
<dbReference type="OrthoDB" id="155387at2759"/>
<dbReference type="SUPFAM" id="SSF52047">
    <property type="entry name" value="RNI-like"/>
    <property type="match status" value="1"/>
</dbReference>
<dbReference type="PANTHER" id="PTHR47169:SF2">
    <property type="entry name" value="OS01G0541250 PROTEIN"/>
    <property type="match status" value="1"/>
</dbReference>
<evidence type="ECO:0000259" key="2">
    <source>
        <dbReference type="Pfam" id="PF24964"/>
    </source>
</evidence>
<comment type="caution">
    <text evidence="3">The sequence shown here is derived from an EMBL/GenBank/DDBJ whole genome shotgun (WGS) entry which is preliminary data.</text>
</comment>
<dbReference type="InterPro" id="IPR032675">
    <property type="entry name" value="LRR_dom_sf"/>
</dbReference>
<organism evidence="3 4">
    <name type="scientific">Microthlaspi erraticum</name>
    <dbReference type="NCBI Taxonomy" id="1685480"/>
    <lineage>
        <taxon>Eukaryota</taxon>
        <taxon>Viridiplantae</taxon>
        <taxon>Streptophyta</taxon>
        <taxon>Embryophyta</taxon>
        <taxon>Tracheophyta</taxon>
        <taxon>Spermatophyta</taxon>
        <taxon>Magnoliopsida</taxon>
        <taxon>eudicotyledons</taxon>
        <taxon>Gunneridae</taxon>
        <taxon>Pentapetalae</taxon>
        <taxon>rosids</taxon>
        <taxon>malvids</taxon>
        <taxon>Brassicales</taxon>
        <taxon>Brassicaceae</taxon>
        <taxon>Coluteocarpeae</taxon>
        <taxon>Microthlaspi</taxon>
    </lineage>
</organism>
<keyword evidence="4" id="KW-1185">Reference proteome</keyword>
<feature type="domain" description="DUF7769" evidence="2">
    <location>
        <begin position="163"/>
        <end position="216"/>
    </location>
</feature>
<dbReference type="AlphaFoldDB" id="A0A6D2J0F6"/>
<sequence>MGMINVTVPSLQSLSLHIPNYDDLLDGLVIDTPSLKYLELTDYRKSNHHSCLIEHMPKLVEANVDVSIPDIESLIGSITSVKRLTLSSEAVYGGSFVFNQLEYLKLCADTEYASNLLVQLLQDSPNLRFLSEDNPNVYEEHPDTDTDSEMSHVDQACKPRKNLSNKERWAVYNALMARTNGGKRRKTTTREVSDLLSVPMKTVQRIWNRAKETSHGGGVDVSHKRGNSGRKPIPLDLDKIPATPLHMRTNLRSFSVSVGVSASTLQRRVKEGLLRRHTNAIKPSLTEENTMKRLEFCLSMLDKDTLFHEPKFVDMYNIVHIDEKWFYMTKKMEKYYLLPEEEDPHRTCQSKNFITKVMFLAAMARPRFDEEGNETFSGKIGIFPFVSLEPAKRRSKHRAAGTLEWKASTSVKREHVKDFLINKVIPVIHERWPKEDLGKTIFIQQDNARTHINCGDKDFEEAASKTGFDIRLMCQPPNSPDLNILDLGFFSAIQALQHKACPKTVGDLVRAVKESFVEYPSKKVNYIFLTLQTCMREIMKAGGTNKYKIQHMQKDTLERAGLLPIQIGCDASLVQNVMDMLELAN</sequence>
<dbReference type="Pfam" id="PF24964">
    <property type="entry name" value="DUF7769"/>
    <property type="match status" value="1"/>
</dbReference>
<accession>A0A6D2J0F6</accession>
<gene>
    <name evidence="3" type="ORF">MERR_LOCUS22184</name>
</gene>
<evidence type="ECO:0000313" key="3">
    <source>
        <dbReference type="EMBL" id="CAA7034949.1"/>
    </source>
</evidence>
<evidence type="ECO:0000313" key="4">
    <source>
        <dbReference type="Proteomes" id="UP000467841"/>
    </source>
</evidence>
<dbReference type="EMBL" id="CACVBM020001151">
    <property type="protein sequence ID" value="CAA7034949.1"/>
    <property type="molecule type" value="Genomic_DNA"/>
</dbReference>
<evidence type="ECO:0000256" key="1">
    <source>
        <dbReference type="SAM" id="MobiDB-lite"/>
    </source>
</evidence>
<protein>
    <recommendedName>
        <fullName evidence="2">DUF7769 domain-containing protein</fullName>
    </recommendedName>
</protein>
<name>A0A6D2J0F6_9BRAS</name>
<dbReference type="InterPro" id="IPR036397">
    <property type="entry name" value="RNaseH_sf"/>
</dbReference>
<proteinExistence type="predicted"/>
<reference evidence="3" key="1">
    <citation type="submission" date="2020-01" db="EMBL/GenBank/DDBJ databases">
        <authorList>
            <person name="Mishra B."/>
        </authorList>
    </citation>
    <scope>NUCLEOTIDE SEQUENCE [LARGE SCALE GENOMIC DNA]</scope>
</reference>
<dbReference type="PANTHER" id="PTHR47169">
    <property type="entry name" value="OS01G0541250 PROTEIN"/>
    <property type="match status" value="1"/>
</dbReference>
<dbReference type="GO" id="GO:0003676">
    <property type="term" value="F:nucleic acid binding"/>
    <property type="evidence" value="ECO:0007669"/>
    <property type="project" value="InterPro"/>
</dbReference>
<feature type="region of interest" description="Disordered" evidence="1">
    <location>
        <begin position="212"/>
        <end position="238"/>
    </location>
</feature>